<dbReference type="GO" id="GO:0006355">
    <property type="term" value="P:regulation of DNA-templated transcription"/>
    <property type="evidence" value="ECO:0007669"/>
    <property type="project" value="UniProtKB-ARBA"/>
</dbReference>
<dbReference type="PANTHER" id="PTHR30136">
    <property type="entry name" value="HELIX-TURN-HELIX TRANSCRIPTIONAL REGULATOR, ICLR FAMILY"/>
    <property type="match status" value="1"/>
</dbReference>
<dbReference type="InterPro" id="IPR011991">
    <property type="entry name" value="ArsR-like_HTH"/>
</dbReference>
<dbReference type="Pfam" id="PF09339">
    <property type="entry name" value="HTH_IclR"/>
    <property type="match status" value="1"/>
</dbReference>
<keyword evidence="2" id="KW-0238">DNA-binding</keyword>
<evidence type="ECO:0000259" key="4">
    <source>
        <dbReference type="PROSITE" id="PS51077"/>
    </source>
</evidence>
<name>A0ABD5MK27_9EURY</name>
<proteinExistence type="predicted"/>
<accession>A0ABD5MK27</accession>
<feature type="domain" description="IclR-ED" evidence="5">
    <location>
        <begin position="70"/>
        <end position="254"/>
    </location>
</feature>
<dbReference type="Proteomes" id="UP001589595">
    <property type="component" value="Unassembled WGS sequence"/>
</dbReference>
<reference evidence="6" key="1">
    <citation type="submission" date="2024-09" db="EMBL/GenBank/DDBJ databases">
        <authorList>
            <person name="Sun Q."/>
        </authorList>
    </citation>
    <scope>NUCLEOTIDE SEQUENCE [LARGE SCALE GENOMIC DNA]</scope>
    <source>
        <strain evidence="6">JCM 31273</strain>
    </source>
</reference>
<dbReference type="GO" id="GO:0003677">
    <property type="term" value="F:DNA binding"/>
    <property type="evidence" value="ECO:0007669"/>
    <property type="project" value="UniProtKB-KW"/>
</dbReference>
<evidence type="ECO:0000256" key="1">
    <source>
        <dbReference type="ARBA" id="ARBA00023015"/>
    </source>
</evidence>
<dbReference type="InterPro" id="IPR005471">
    <property type="entry name" value="Tscrpt_reg_IclR_N"/>
</dbReference>
<dbReference type="InterPro" id="IPR029016">
    <property type="entry name" value="GAF-like_dom_sf"/>
</dbReference>
<comment type="caution">
    <text evidence="6">The sequence shown here is derived from an EMBL/GenBank/DDBJ whole genome shotgun (WGS) entry which is preliminary data.</text>
</comment>
<dbReference type="Gene3D" id="1.10.10.10">
    <property type="entry name" value="Winged helix-like DNA-binding domain superfamily/Winged helix DNA-binding domain"/>
    <property type="match status" value="1"/>
</dbReference>
<keyword evidence="3" id="KW-0804">Transcription</keyword>
<dbReference type="InterPro" id="IPR036390">
    <property type="entry name" value="WH_DNA-bd_sf"/>
</dbReference>
<dbReference type="PROSITE" id="PS51077">
    <property type="entry name" value="HTH_ICLR"/>
    <property type="match status" value="1"/>
</dbReference>
<dbReference type="CDD" id="cd00090">
    <property type="entry name" value="HTH_ARSR"/>
    <property type="match status" value="1"/>
</dbReference>
<dbReference type="PANTHER" id="PTHR30136:SF35">
    <property type="entry name" value="HTH-TYPE TRANSCRIPTIONAL REGULATOR RV1719"/>
    <property type="match status" value="1"/>
</dbReference>
<protein>
    <submittedName>
        <fullName evidence="6">IclR family transcriptional regulator</fullName>
    </submittedName>
</protein>
<evidence type="ECO:0000256" key="2">
    <source>
        <dbReference type="ARBA" id="ARBA00023125"/>
    </source>
</evidence>
<feature type="domain" description="HTH iclR-type" evidence="4">
    <location>
        <begin position="9"/>
        <end position="71"/>
    </location>
</feature>
<evidence type="ECO:0000313" key="6">
    <source>
        <dbReference type="EMBL" id="MFB9824188.1"/>
    </source>
</evidence>
<evidence type="ECO:0000313" key="7">
    <source>
        <dbReference type="Proteomes" id="UP001589595"/>
    </source>
</evidence>
<dbReference type="InterPro" id="IPR014757">
    <property type="entry name" value="Tscrpt_reg_IclR_C"/>
</dbReference>
<dbReference type="SUPFAM" id="SSF46785">
    <property type="entry name" value="Winged helix' DNA-binding domain"/>
    <property type="match status" value="1"/>
</dbReference>
<organism evidence="6 7">
    <name type="scientific">Halobaculum roseum</name>
    <dbReference type="NCBI Taxonomy" id="2175149"/>
    <lineage>
        <taxon>Archaea</taxon>
        <taxon>Methanobacteriati</taxon>
        <taxon>Methanobacteriota</taxon>
        <taxon>Stenosarchaea group</taxon>
        <taxon>Halobacteria</taxon>
        <taxon>Halobacteriales</taxon>
        <taxon>Haloferacaceae</taxon>
        <taxon>Halobaculum</taxon>
    </lineage>
</organism>
<gene>
    <name evidence="6" type="ORF">ACFFOL_08380</name>
</gene>
<keyword evidence="7" id="KW-1185">Reference proteome</keyword>
<dbReference type="Pfam" id="PF01614">
    <property type="entry name" value="IclR_C"/>
    <property type="match status" value="1"/>
</dbReference>
<dbReference type="Gene3D" id="3.30.450.40">
    <property type="match status" value="1"/>
</dbReference>
<evidence type="ECO:0000259" key="5">
    <source>
        <dbReference type="PROSITE" id="PS51078"/>
    </source>
</evidence>
<dbReference type="AlphaFoldDB" id="A0ABD5MK27"/>
<evidence type="ECO:0000256" key="3">
    <source>
        <dbReference type="ARBA" id="ARBA00023163"/>
    </source>
</evidence>
<dbReference type="EMBL" id="JBHMAJ010000006">
    <property type="protein sequence ID" value="MFB9824188.1"/>
    <property type="molecule type" value="Genomic_DNA"/>
</dbReference>
<dbReference type="InterPro" id="IPR050707">
    <property type="entry name" value="HTH_MetabolicPath_Reg"/>
</dbReference>
<dbReference type="PROSITE" id="PS51078">
    <property type="entry name" value="ICLR_ED"/>
    <property type="match status" value="1"/>
</dbReference>
<sequence length="254" mass="27311">MTGRGSQRVQATVHSVRILERLVEAGRPLGVTELADTVDLSKGVVHTHLNTLVDLGYVRKEEQSYLPSFGLVSLGDGARRQLPQFDRVRRRVDNLARVTGEVATLFVGEDGVGVCVYVAPGSDAWTPEYTSGSRIPLHVTAPGKAILSTFDEARVDEIVDDRGLDRMTDKTVTERADLAAQLGSIRENGVVFCRGEQSADTIGVAAPISPLERAPAAAVGICGPGERLRGRQLEEDIAGQVISTARTIRTDLRG</sequence>
<keyword evidence="1" id="KW-0805">Transcription regulation</keyword>
<dbReference type="InterPro" id="IPR036388">
    <property type="entry name" value="WH-like_DNA-bd_sf"/>
</dbReference>
<dbReference type="SMART" id="SM00346">
    <property type="entry name" value="HTH_ICLR"/>
    <property type="match status" value="1"/>
</dbReference>
<dbReference type="SUPFAM" id="SSF55781">
    <property type="entry name" value="GAF domain-like"/>
    <property type="match status" value="1"/>
</dbReference>